<protein>
    <recommendedName>
        <fullName evidence="3">Nudix hydrolase domain-containing protein</fullName>
    </recommendedName>
</protein>
<gene>
    <name evidence="1" type="ORF">Rhal01_03644</name>
</gene>
<sequence length="204" mass="23226">MSKYAGEQILVIKRELFDTLGSFQGIQTDVEKYLSTIINPSNNFFMDRAEAEEDPTHKQLIPYALFRHNGKFINYMRSKSGGEARLHAKRSMGIGGHINPEDEREDHLGMETYLAGVEREINEELNIQGNYTQKIVALLNDDSNEVGKVHLGVVHLFELETNQVTSNEDAIADLKFNTIEELQGEMHENLESWSQICADILKEL</sequence>
<comment type="caution">
    <text evidence="1">The sequence shown here is derived from an EMBL/GenBank/DDBJ whole genome shotgun (WGS) entry which is preliminary data.</text>
</comment>
<dbReference type="Proteomes" id="UP001424741">
    <property type="component" value="Unassembled WGS sequence"/>
</dbReference>
<evidence type="ECO:0000313" key="1">
    <source>
        <dbReference type="EMBL" id="GAA5497448.1"/>
    </source>
</evidence>
<dbReference type="EMBL" id="BAABRL010000015">
    <property type="protein sequence ID" value="GAA5497448.1"/>
    <property type="molecule type" value="Genomic_DNA"/>
</dbReference>
<reference evidence="1 2" key="1">
    <citation type="submission" date="2024-02" db="EMBL/GenBank/DDBJ databases">
        <title>Rubritalea halochordaticola NBRC 107102.</title>
        <authorList>
            <person name="Ichikawa N."/>
            <person name="Katano-Makiyama Y."/>
            <person name="Hidaka K."/>
        </authorList>
    </citation>
    <scope>NUCLEOTIDE SEQUENCE [LARGE SCALE GENOMIC DNA]</scope>
    <source>
        <strain evidence="1 2">NBRC 107102</strain>
    </source>
</reference>
<organism evidence="1 2">
    <name type="scientific">Rubritalea halochordaticola</name>
    <dbReference type="NCBI Taxonomy" id="714537"/>
    <lineage>
        <taxon>Bacteria</taxon>
        <taxon>Pseudomonadati</taxon>
        <taxon>Verrucomicrobiota</taxon>
        <taxon>Verrucomicrobiia</taxon>
        <taxon>Verrucomicrobiales</taxon>
        <taxon>Rubritaleaceae</taxon>
        <taxon>Rubritalea</taxon>
    </lineage>
</organism>
<dbReference type="SUPFAM" id="SSF55811">
    <property type="entry name" value="Nudix"/>
    <property type="match status" value="1"/>
</dbReference>
<dbReference type="InterPro" id="IPR015797">
    <property type="entry name" value="NUDIX_hydrolase-like_dom_sf"/>
</dbReference>
<evidence type="ECO:0008006" key="3">
    <source>
        <dbReference type="Google" id="ProtNLM"/>
    </source>
</evidence>
<name>A0ABP9V446_9BACT</name>
<proteinExistence type="predicted"/>
<dbReference type="Gene3D" id="3.90.79.10">
    <property type="entry name" value="Nucleoside Triphosphate Pyrophosphohydrolase"/>
    <property type="match status" value="1"/>
</dbReference>
<dbReference type="RefSeq" id="WP_346189958.1">
    <property type="nucleotide sequence ID" value="NZ_BAABRL010000015.1"/>
</dbReference>
<evidence type="ECO:0000313" key="2">
    <source>
        <dbReference type="Proteomes" id="UP001424741"/>
    </source>
</evidence>
<accession>A0ABP9V446</accession>
<keyword evidence="2" id="KW-1185">Reference proteome</keyword>